<sequence length="346" mass="38036">MEDIPMEEAEKDQVSIRLSPPRKKSKVTADSSSSKGNDVNPPQPLIPNHLRHRINAHTGKCNSVLFLNNSDYLISGGKDNVINVWDPRNGAKTNTFEGFQGSVCDMAISKDNSLLVAGLTSHNLCVWDLNSGQILRTLKGHSQKVTAVDISKVNGEYMIISAALNDCVKLWSLENDYPINGFHFSLSNINAISFAAENKMVLSGHDNGKIAFYNIDRNPYYSIRQIKVHTQPVTSFCSLQNGNVLMSSGRDNLHNLIDVRTMQVCRKFKTKGNLVATNWTRTCVSPDENFAAVGSSDGMVSIWSIQMGKKIHSMKEHNGSVLSCAWSGLGNSLSTADNDGTICIWS</sequence>
<feature type="repeat" description="WD" evidence="3">
    <location>
        <begin position="138"/>
        <end position="181"/>
    </location>
</feature>
<dbReference type="Gene3D" id="2.130.10.10">
    <property type="entry name" value="YVTN repeat-like/Quinoprotein amine dehydrogenase"/>
    <property type="match status" value="2"/>
</dbReference>
<feature type="region of interest" description="Disordered" evidence="4">
    <location>
        <begin position="1"/>
        <end position="46"/>
    </location>
</feature>
<evidence type="ECO:0000313" key="6">
    <source>
        <dbReference type="Proteomes" id="UP001630127"/>
    </source>
</evidence>
<keyword evidence="2" id="KW-0677">Repeat</keyword>
<dbReference type="PROSITE" id="PS50294">
    <property type="entry name" value="WD_REPEATS_REGION"/>
    <property type="match status" value="2"/>
</dbReference>
<dbReference type="InterPro" id="IPR001680">
    <property type="entry name" value="WD40_rpt"/>
</dbReference>
<proteinExistence type="predicted"/>
<feature type="compositionally biased region" description="Acidic residues" evidence="4">
    <location>
        <begin position="1"/>
        <end position="10"/>
    </location>
</feature>
<dbReference type="EMBL" id="JBJUIK010000011">
    <property type="protein sequence ID" value="KAL3512650.1"/>
    <property type="molecule type" value="Genomic_DNA"/>
</dbReference>
<comment type="caution">
    <text evidence="5">The sequence shown here is derived from an EMBL/GenBank/DDBJ whole genome shotgun (WGS) entry which is preliminary data.</text>
</comment>
<feature type="repeat" description="WD" evidence="3">
    <location>
        <begin position="285"/>
        <end position="313"/>
    </location>
</feature>
<feature type="repeat" description="WD" evidence="3">
    <location>
        <begin position="96"/>
        <end position="137"/>
    </location>
</feature>
<dbReference type="Proteomes" id="UP001630127">
    <property type="component" value="Unassembled WGS sequence"/>
</dbReference>
<accession>A0ABD2Z2T1</accession>
<dbReference type="AlphaFoldDB" id="A0ABD2Z2T1"/>
<organism evidence="5 6">
    <name type="scientific">Cinchona calisaya</name>
    <dbReference type="NCBI Taxonomy" id="153742"/>
    <lineage>
        <taxon>Eukaryota</taxon>
        <taxon>Viridiplantae</taxon>
        <taxon>Streptophyta</taxon>
        <taxon>Embryophyta</taxon>
        <taxon>Tracheophyta</taxon>
        <taxon>Spermatophyta</taxon>
        <taxon>Magnoliopsida</taxon>
        <taxon>eudicotyledons</taxon>
        <taxon>Gunneridae</taxon>
        <taxon>Pentapetalae</taxon>
        <taxon>asterids</taxon>
        <taxon>lamiids</taxon>
        <taxon>Gentianales</taxon>
        <taxon>Rubiaceae</taxon>
        <taxon>Cinchonoideae</taxon>
        <taxon>Cinchoneae</taxon>
        <taxon>Cinchona</taxon>
    </lineage>
</organism>
<evidence type="ECO:0000256" key="3">
    <source>
        <dbReference type="PROSITE-ProRule" id="PRU00221"/>
    </source>
</evidence>
<dbReference type="PROSITE" id="PS50082">
    <property type="entry name" value="WD_REPEATS_2"/>
    <property type="match status" value="5"/>
</dbReference>
<dbReference type="GO" id="GO:1990234">
    <property type="term" value="C:transferase complex"/>
    <property type="evidence" value="ECO:0007669"/>
    <property type="project" value="UniProtKB-ARBA"/>
</dbReference>
<dbReference type="Pfam" id="PF00400">
    <property type="entry name" value="WD40"/>
    <property type="match status" value="6"/>
</dbReference>
<reference evidence="5 6" key="1">
    <citation type="submission" date="2024-11" db="EMBL/GenBank/DDBJ databases">
        <title>A near-complete genome assembly of Cinchona calisaya.</title>
        <authorList>
            <person name="Lian D.C."/>
            <person name="Zhao X.W."/>
            <person name="Wei L."/>
        </authorList>
    </citation>
    <scope>NUCLEOTIDE SEQUENCE [LARGE SCALE GENOMIC DNA]</scope>
    <source>
        <tissue evidence="5">Nenye</tissue>
    </source>
</reference>
<protein>
    <submittedName>
        <fullName evidence="5">Uncharacterized protein</fullName>
    </submittedName>
</protein>
<dbReference type="InterPro" id="IPR015943">
    <property type="entry name" value="WD40/YVTN_repeat-like_dom_sf"/>
</dbReference>
<evidence type="ECO:0000256" key="4">
    <source>
        <dbReference type="SAM" id="MobiDB-lite"/>
    </source>
</evidence>
<dbReference type="PANTHER" id="PTHR22847">
    <property type="entry name" value="WD40 REPEAT PROTEIN"/>
    <property type="match status" value="1"/>
</dbReference>
<dbReference type="PANTHER" id="PTHR22847:SF637">
    <property type="entry name" value="WD REPEAT DOMAIN 5B"/>
    <property type="match status" value="1"/>
</dbReference>
<evidence type="ECO:0000256" key="2">
    <source>
        <dbReference type="ARBA" id="ARBA00022737"/>
    </source>
</evidence>
<dbReference type="SMART" id="SM00320">
    <property type="entry name" value="WD40"/>
    <property type="match status" value="7"/>
</dbReference>
<dbReference type="InterPro" id="IPR036322">
    <property type="entry name" value="WD40_repeat_dom_sf"/>
</dbReference>
<feature type="repeat" description="WD" evidence="3">
    <location>
        <begin position="54"/>
        <end position="95"/>
    </location>
</feature>
<evidence type="ECO:0000313" key="5">
    <source>
        <dbReference type="EMBL" id="KAL3512650.1"/>
    </source>
</evidence>
<dbReference type="CDD" id="cd00200">
    <property type="entry name" value="WD40"/>
    <property type="match status" value="1"/>
</dbReference>
<name>A0ABD2Z2T1_9GENT</name>
<evidence type="ECO:0000256" key="1">
    <source>
        <dbReference type="ARBA" id="ARBA00022574"/>
    </source>
</evidence>
<keyword evidence="1 3" id="KW-0853">WD repeat</keyword>
<gene>
    <name evidence="5" type="ORF">ACH5RR_025367</name>
</gene>
<feature type="repeat" description="WD" evidence="3">
    <location>
        <begin position="314"/>
        <end position="346"/>
    </location>
</feature>
<feature type="compositionally biased region" description="Polar residues" evidence="4">
    <location>
        <begin position="28"/>
        <end position="37"/>
    </location>
</feature>
<keyword evidence="6" id="KW-1185">Reference proteome</keyword>
<dbReference type="SUPFAM" id="SSF50978">
    <property type="entry name" value="WD40 repeat-like"/>
    <property type="match status" value="1"/>
</dbReference>